<feature type="compositionally biased region" description="Low complexity" evidence="1">
    <location>
        <begin position="74"/>
        <end position="91"/>
    </location>
</feature>
<name>A0ABU6HRJ7_9FLAO</name>
<evidence type="ECO:0000256" key="2">
    <source>
        <dbReference type="SAM" id="SignalP"/>
    </source>
</evidence>
<evidence type="ECO:0000313" key="4">
    <source>
        <dbReference type="Proteomes" id="UP001348397"/>
    </source>
</evidence>
<evidence type="ECO:0008006" key="5">
    <source>
        <dbReference type="Google" id="ProtNLM"/>
    </source>
</evidence>
<keyword evidence="4" id="KW-1185">Reference proteome</keyword>
<comment type="caution">
    <text evidence="3">The sequence shown here is derived from an EMBL/GenBank/DDBJ whole genome shotgun (WGS) entry which is preliminary data.</text>
</comment>
<protein>
    <recommendedName>
        <fullName evidence="5">Lipoprotein</fullName>
    </recommendedName>
</protein>
<dbReference type="EMBL" id="JAYLAA010000034">
    <property type="protein sequence ID" value="MEC3875670.1"/>
    <property type="molecule type" value="Genomic_DNA"/>
</dbReference>
<dbReference type="Proteomes" id="UP001348397">
    <property type="component" value="Unassembled WGS sequence"/>
</dbReference>
<gene>
    <name evidence="3" type="ORF">SOP96_08115</name>
</gene>
<sequence length="91" mass="9293">MKKVMLLMLGISLFAVSCKKQQTENENNAVSDSAATGTMAPDNTATGGMDSTASVRDSMMNQGSGTNNQATSPNQNGGTQNTSGTGTDSAR</sequence>
<reference evidence="3 4" key="1">
    <citation type="submission" date="2024-01" db="EMBL/GenBank/DDBJ databases">
        <title>Chryseobacterium sp. T9W2-O.</title>
        <authorList>
            <person name="Maltman C."/>
        </authorList>
    </citation>
    <scope>NUCLEOTIDE SEQUENCE [LARGE SCALE GENOMIC DNA]</scope>
    <source>
        <strain evidence="3 4">T9W2-O</strain>
    </source>
</reference>
<feature type="region of interest" description="Disordered" evidence="1">
    <location>
        <begin position="20"/>
        <end position="91"/>
    </location>
</feature>
<proteinExistence type="predicted"/>
<dbReference type="PROSITE" id="PS51257">
    <property type="entry name" value="PROKAR_LIPOPROTEIN"/>
    <property type="match status" value="1"/>
</dbReference>
<dbReference type="RefSeq" id="WP_326320483.1">
    <property type="nucleotide sequence ID" value="NZ_JAYLAA010000034.1"/>
</dbReference>
<keyword evidence="2" id="KW-0732">Signal</keyword>
<feature type="signal peptide" evidence="2">
    <location>
        <begin position="1"/>
        <end position="17"/>
    </location>
</feature>
<organism evidence="3 4">
    <name type="scientific">Chryseobacterium salviniae</name>
    <dbReference type="NCBI Taxonomy" id="3101750"/>
    <lineage>
        <taxon>Bacteria</taxon>
        <taxon>Pseudomonadati</taxon>
        <taxon>Bacteroidota</taxon>
        <taxon>Flavobacteriia</taxon>
        <taxon>Flavobacteriales</taxon>
        <taxon>Weeksellaceae</taxon>
        <taxon>Chryseobacterium group</taxon>
        <taxon>Chryseobacterium</taxon>
    </lineage>
</organism>
<feature type="chain" id="PRO_5046826764" description="Lipoprotein" evidence="2">
    <location>
        <begin position="18"/>
        <end position="91"/>
    </location>
</feature>
<evidence type="ECO:0000256" key="1">
    <source>
        <dbReference type="SAM" id="MobiDB-lite"/>
    </source>
</evidence>
<evidence type="ECO:0000313" key="3">
    <source>
        <dbReference type="EMBL" id="MEC3875670.1"/>
    </source>
</evidence>
<accession>A0ABU6HRJ7</accession>
<feature type="compositionally biased region" description="Polar residues" evidence="1">
    <location>
        <begin position="24"/>
        <end position="73"/>
    </location>
</feature>